<organism evidence="1 2">
    <name type="scientific">Didymella rabiei</name>
    <name type="common">Chickpea ascochyta blight fungus</name>
    <name type="synonym">Mycosphaerella rabiei</name>
    <dbReference type="NCBI Taxonomy" id="5454"/>
    <lineage>
        <taxon>Eukaryota</taxon>
        <taxon>Fungi</taxon>
        <taxon>Dikarya</taxon>
        <taxon>Ascomycota</taxon>
        <taxon>Pezizomycotina</taxon>
        <taxon>Dothideomycetes</taxon>
        <taxon>Pleosporomycetidae</taxon>
        <taxon>Pleosporales</taxon>
        <taxon>Pleosporineae</taxon>
        <taxon>Didymellaceae</taxon>
        <taxon>Ascochyta</taxon>
    </lineage>
</organism>
<accession>A0A163EZZ5</accession>
<reference evidence="1 2" key="1">
    <citation type="journal article" date="2016" name="Sci. Rep.">
        <title>Draft genome sequencing and secretome analysis of fungal phytopathogen Ascochyta rabiei provides insight into the necrotrophic effector repertoire.</title>
        <authorList>
            <person name="Verma S."/>
            <person name="Gazara R.K."/>
            <person name="Nizam S."/>
            <person name="Parween S."/>
            <person name="Chattopadhyay D."/>
            <person name="Verma P.K."/>
        </authorList>
    </citation>
    <scope>NUCLEOTIDE SEQUENCE [LARGE SCALE GENOMIC DNA]</scope>
    <source>
        <strain evidence="1 2">ArDII</strain>
    </source>
</reference>
<dbReference type="STRING" id="5454.A0A163EZZ5"/>
<gene>
    <name evidence="1" type="ORF">ST47_g4806</name>
</gene>
<comment type="caution">
    <text evidence="1">The sequence shown here is derived from an EMBL/GenBank/DDBJ whole genome shotgun (WGS) entry which is preliminary data.</text>
</comment>
<dbReference type="AlphaFoldDB" id="A0A163EZZ5"/>
<sequence>MADPTAHLFDNGGASFASAHSRIMETALIGFISTAFKGTWGGPLADLPKADRELTKDKTLTVALEKLSRDVTLSLFSSDRLLYRLRNLFLANGIATATSDIGVPLGPRALWLNGVAYDTGYFSIMATTRNRFLDDLTASYDLGAMPIPKHIQKERLRFWVILDPGHNSEGCELRVGFGAERQVESMRKALG</sequence>
<dbReference type="EMBL" id="JYNV01000178">
    <property type="protein sequence ID" value="KZM24048.1"/>
    <property type="molecule type" value="Genomic_DNA"/>
</dbReference>
<keyword evidence="2" id="KW-1185">Reference proteome</keyword>
<protein>
    <submittedName>
        <fullName evidence="1">Uncharacterized protein</fullName>
    </submittedName>
</protein>
<name>A0A163EZZ5_DIDRA</name>
<dbReference type="OrthoDB" id="5322539at2759"/>
<evidence type="ECO:0000313" key="1">
    <source>
        <dbReference type="EMBL" id="KZM24048.1"/>
    </source>
</evidence>
<evidence type="ECO:0000313" key="2">
    <source>
        <dbReference type="Proteomes" id="UP000076837"/>
    </source>
</evidence>
<dbReference type="Proteomes" id="UP000076837">
    <property type="component" value="Unassembled WGS sequence"/>
</dbReference>
<proteinExistence type="predicted"/>